<accession>A0A3Q7I734</accession>
<dbReference type="Gramene" id="Solyc07g045280.2.1">
    <property type="protein sequence ID" value="Solyc07g045280.2.1.1"/>
    <property type="gene ID" value="Solyc07g045280.2"/>
</dbReference>
<proteinExistence type="predicted"/>
<sequence>MVTNGIGRRRLYCLVCGLDSCTMFSSLLLTRP</sequence>
<dbReference type="PaxDb" id="4081-Solyc07g045280.1.1"/>
<name>A0A3Q7I734_SOLLC</name>
<dbReference type="AlphaFoldDB" id="A0A3Q7I734"/>
<organism evidence="1">
    <name type="scientific">Solanum lycopersicum</name>
    <name type="common">Tomato</name>
    <name type="synonym">Lycopersicon esculentum</name>
    <dbReference type="NCBI Taxonomy" id="4081"/>
    <lineage>
        <taxon>Eukaryota</taxon>
        <taxon>Viridiplantae</taxon>
        <taxon>Streptophyta</taxon>
        <taxon>Embryophyta</taxon>
        <taxon>Tracheophyta</taxon>
        <taxon>Spermatophyta</taxon>
        <taxon>Magnoliopsida</taxon>
        <taxon>eudicotyledons</taxon>
        <taxon>Gunneridae</taxon>
        <taxon>Pentapetalae</taxon>
        <taxon>asterids</taxon>
        <taxon>lamiids</taxon>
        <taxon>Solanales</taxon>
        <taxon>Solanaceae</taxon>
        <taxon>Solanoideae</taxon>
        <taxon>Solaneae</taxon>
        <taxon>Solanum</taxon>
        <taxon>Solanum subgen. Lycopersicon</taxon>
    </lineage>
</organism>
<evidence type="ECO:0000313" key="2">
    <source>
        <dbReference type="Proteomes" id="UP000004994"/>
    </source>
</evidence>
<keyword evidence="2" id="KW-1185">Reference proteome</keyword>
<dbReference type="EnsemblPlants" id="Solyc07g045280.2.1">
    <property type="protein sequence ID" value="Solyc07g045280.2.1.1"/>
    <property type="gene ID" value="Solyc07g045280.2"/>
</dbReference>
<reference evidence="1" key="2">
    <citation type="submission" date="2019-01" db="UniProtKB">
        <authorList>
            <consortium name="EnsemblPlants"/>
        </authorList>
    </citation>
    <scope>IDENTIFICATION</scope>
    <source>
        <strain evidence="1">cv. Heinz 1706</strain>
    </source>
</reference>
<protein>
    <submittedName>
        <fullName evidence="1">Uncharacterized protein</fullName>
    </submittedName>
</protein>
<evidence type="ECO:0000313" key="1">
    <source>
        <dbReference type="EnsemblPlants" id="Solyc07g045280.2.1.1"/>
    </source>
</evidence>
<dbReference type="InParanoid" id="A0A3Q7I734"/>
<reference evidence="1" key="1">
    <citation type="journal article" date="2012" name="Nature">
        <title>The tomato genome sequence provides insights into fleshy fruit evolution.</title>
        <authorList>
            <consortium name="Tomato Genome Consortium"/>
        </authorList>
    </citation>
    <scope>NUCLEOTIDE SEQUENCE [LARGE SCALE GENOMIC DNA]</scope>
    <source>
        <strain evidence="1">cv. Heinz 1706</strain>
    </source>
</reference>
<dbReference type="Proteomes" id="UP000004994">
    <property type="component" value="Chromosome 7"/>
</dbReference>